<proteinExistence type="predicted"/>
<dbReference type="EMBL" id="CP035232">
    <property type="protein sequence ID" value="QAT65882.1"/>
    <property type="molecule type" value="Genomic_DNA"/>
</dbReference>
<gene>
    <name evidence="2" type="ORF">EQZ20_13885</name>
</gene>
<accession>A0AAJ3YYY6</accession>
<evidence type="ECO:0000313" key="2">
    <source>
        <dbReference type="EMBL" id="QAT65882.1"/>
    </source>
</evidence>
<organism evidence="2 3">
    <name type="scientific">Bacillus glycinifermentans</name>
    <dbReference type="NCBI Taxonomy" id="1664069"/>
    <lineage>
        <taxon>Bacteria</taxon>
        <taxon>Bacillati</taxon>
        <taxon>Bacillota</taxon>
        <taxon>Bacilli</taxon>
        <taxon>Bacillales</taxon>
        <taxon>Bacillaceae</taxon>
        <taxon>Bacillus</taxon>
    </lineage>
</organism>
<keyword evidence="1" id="KW-1133">Transmembrane helix</keyword>
<dbReference type="InterPro" id="IPR008585">
    <property type="entry name" value="Gamma_PGA_hydro"/>
</dbReference>
<dbReference type="InterPro" id="IPR038128">
    <property type="entry name" value="Gamma_PGA_hydro_sf"/>
</dbReference>
<dbReference type="RefSeq" id="WP_046129817.1">
    <property type="nucleotide sequence ID" value="NZ_CP035232.1"/>
</dbReference>
<evidence type="ECO:0000256" key="1">
    <source>
        <dbReference type="SAM" id="Phobius"/>
    </source>
</evidence>
<dbReference type="AlphaFoldDB" id="A0AAJ3YYY6"/>
<dbReference type="Proteomes" id="UP000288675">
    <property type="component" value="Chromosome"/>
</dbReference>
<protein>
    <submittedName>
        <fullName evidence="2">Replication protein</fullName>
    </submittedName>
</protein>
<dbReference type="GeneID" id="82853759"/>
<dbReference type="Gene3D" id="3.40.630.100">
    <property type="entry name" value="Poly-gamma-glutamate hydrolase, zinc-binding motif"/>
    <property type="match status" value="1"/>
</dbReference>
<evidence type="ECO:0000313" key="3">
    <source>
        <dbReference type="Proteomes" id="UP000288675"/>
    </source>
</evidence>
<name>A0AAJ3YYY6_9BACI</name>
<dbReference type="KEGG" id="bgy:BGLY_2747"/>
<keyword evidence="1" id="KW-0812">Transmembrane</keyword>
<reference evidence="2 3" key="1">
    <citation type="submission" date="2019-01" db="EMBL/GenBank/DDBJ databases">
        <title>Genome sequence of Bacillus glycinifermentans SRCM103574.</title>
        <authorList>
            <person name="Kong H.-J."/>
            <person name="Jeong S.-Y."/>
            <person name="Jeong D.-Y."/>
        </authorList>
    </citation>
    <scope>NUCLEOTIDE SEQUENCE [LARGE SCALE GENOMIC DNA]</scope>
    <source>
        <strain evidence="2 3">SRCM103574</strain>
    </source>
</reference>
<sequence length="267" mass="29615">MEPTKVSLSRRMLQCLKQCVDCNTANLFTAINSFVIISLISSVILIPSFALAHDGGPTVFSDDKYANFEELKQNEDPSVYRIATKQAGSTMLIMAIHGGGIEPGTSEIANELSRKYSMYLFEGLKLSGNSSLHITSTHFDEPAALEMAAGHQYILSLHGYYAEDRNIKVGGTDRNKMSKLVDKLHQAGFAAEMLEPGDKYAGTSPDNIANKSITGLSIQLEMSTGFRKSLFDTFTLKDRALTQNEDFYRFTEVLSRFIEDNYEPLHA</sequence>
<dbReference type="Pfam" id="PF05908">
    <property type="entry name" value="Gamma_PGA_hydro"/>
    <property type="match status" value="1"/>
</dbReference>
<keyword evidence="1" id="KW-0472">Membrane</keyword>
<feature type="transmembrane region" description="Helical" evidence="1">
    <location>
        <begin position="30"/>
        <end position="52"/>
    </location>
</feature>